<organism evidence="1">
    <name type="scientific">Zea mays</name>
    <name type="common">Maize</name>
    <dbReference type="NCBI Taxonomy" id="4577"/>
    <lineage>
        <taxon>Eukaryota</taxon>
        <taxon>Viridiplantae</taxon>
        <taxon>Streptophyta</taxon>
        <taxon>Embryophyta</taxon>
        <taxon>Tracheophyta</taxon>
        <taxon>Spermatophyta</taxon>
        <taxon>Magnoliopsida</taxon>
        <taxon>Liliopsida</taxon>
        <taxon>Poales</taxon>
        <taxon>Poaceae</taxon>
        <taxon>PACMAD clade</taxon>
        <taxon>Panicoideae</taxon>
        <taxon>Andropogonodae</taxon>
        <taxon>Andropogoneae</taxon>
        <taxon>Tripsacinae</taxon>
        <taxon>Zea</taxon>
    </lineage>
</organism>
<sequence length="265" mass="29654">MAFQQLMVQQFAAIYGMSNRTLPPLPPPSSTTTSAAASPMACQAMVAPPFPPPPRHPPPSFPSHLPRHPFHCRSPPWCHRDNHTCTHPPDCLPTLPIPDSQLPQGCSSCTPSPCCRRHHHHPHFHKLSFPTTSITLGGRRPNAGVLVLDFKPITRTTFVTLIPTLTSAERAVIDCMLYFGVDAQQESIQPKNQSQKLFHLTVQRQHRSSPLSRVWELMCVQGVVKVSFAPIMDHSPSHKSQLLPTIQTRNLLRNQLFHRPRKGSM</sequence>
<keyword evidence="1" id="KW-0401">Integrin</keyword>
<dbReference type="InParanoid" id="A0A1D6HA06"/>
<dbReference type="EMBL" id="CM000781">
    <property type="protein sequence ID" value="AQK71538.1"/>
    <property type="molecule type" value="Genomic_DNA"/>
</dbReference>
<protein>
    <submittedName>
        <fullName evidence="1">Integrin beta-1-binding protein 2</fullName>
    </submittedName>
</protein>
<dbReference type="IntAct" id="A0A1D6HA06">
    <property type="interactions" value="12"/>
</dbReference>
<gene>
    <name evidence="1" type="ORF">ZEAMMB73_Zm00001d016716</name>
</gene>
<dbReference type="GO" id="GO:0007229">
    <property type="term" value="P:integrin-mediated signaling pathway"/>
    <property type="evidence" value="ECO:0007669"/>
    <property type="project" value="UniProtKB-KW"/>
</dbReference>
<dbReference type="AlphaFoldDB" id="A0A1D6HA06"/>
<name>A0A1D6HA06_MAIZE</name>
<reference evidence="1" key="1">
    <citation type="submission" date="2015-12" db="EMBL/GenBank/DDBJ databases">
        <title>Update maize B73 reference genome by single molecule sequencing technologies.</title>
        <authorList>
            <consortium name="Maize Genome Sequencing Project"/>
            <person name="Ware D."/>
        </authorList>
    </citation>
    <scope>NUCLEOTIDE SEQUENCE</scope>
    <source>
        <tissue evidence="1">Seedling</tissue>
    </source>
</reference>
<evidence type="ECO:0000313" key="1">
    <source>
        <dbReference type="EMBL" id="AQK71538.1"/>
    </source>
</evidence>
<accession>A0A1D6HA06</accession>
<proteinExistence type="predicted"/>